<evidence type="ECO:0000313" key="2">
    <source>
        <dbReference type="Proteomes" id="UP000252707"/>
    </source>
</evidence>
<evidence type="ECO:0000313" key="1">
    <source>
        <dbReference type="EMBL" id="RCX28438.1"/>
    </source>
</evidence>
<evidence type="ECO:0008006" key="3">
    <source>
        <dbReference type="Google" id="ProtNLM"/>
    </source>
</evidence>
<comment type="caution">
    <text evidence="1">The sequence shown here is derived from an EMBL/GenBank/DDBJ whole genome shotgun (WGS) entry which is preliminary data.</text>
</comment>
<dbReference type="EMBL" id="QPJY01000007">
    <property type="protein sequence ID" value="RCX28438.1"/>
    <property type="molecule type" value="Genomic_DNA"/>
</dbReference>
<name>A0A369C5S8_9GAMM</name>
<protein>
    <recommendedName>
        <fullName evidence="3">AlpA family transcriptional regulator</fullName>
    </recommendedName>
</protein>
<sequence>MTPNADDVQLDIVDAAKLLGVPVHCVERLERECPTFPARLRLPHGTGGWRLSSLLGWAALREEVGDGVA</sequence>
<proteinExistence type="predicted"/>
<dbReference type="AlphaFoldDB" id="A0A369C5S8"/>
<accession>A0A369C5S8</accession>
<reference evidence="1 2" key="1">
    <citation type="submission" date="2018-07" db="EMBL/GenBank/DDBJ databases">
        <title>Genomic Encyclopedia of Type Strains, Phase IV (KMG-IV): sequencing the most valuable type-strain genomes for metagenomic binning, comparative biology and taxonomic classification.</title>
        <authorList>
            <person name="Goeker M."/>
        </authorList>
    </citation>
    <scope>NUCLEOTIDE SEQUENCE [LARGE SCALE GENOMIC DNA]</scope>
    <source>
        <strain evidence="1 2">DSM 26407</strain>
    </source>
</reference>
<keyword evidence="2" id="KW-1185">Reference proteome</keyword>
<gene>
    <name evidence="1" type="ORF">DFQ59_107186</name>
</gene>
<dbReference type="Proteomes" id="UP000252707">
    <property type="component" value="Unassembled WGS sequence"/>
</dbReference>
<organism evidence="1 2">
    <name type="scientific">Thioalbus denitrificans</name>
    <dbReference type="NCBI Taxonomy" id="547122"/>
    <lineage>
        <taxon>Bacteria</taxon>
        <taxon>Pseudomonadati</taxon>
        <taxon>Pseudomonadota</taxon>
        <taxon>Gammaproteobacteria</taxon>
        <taxon>Chromatiales</taxon>
        <taxon>Ectothiorhodospiraceae</taxon>
        <taxon>Thioalbus</taxon>
    </lineage>
</organism>